<dbReference type="AlphaFoldDB" id="A0A1J4JF51"/>
<evidence type="ECO:0000313" key="3">
    <source>
        <dbReference type="Proteomes" id="UP000179807"/>
    </source>
</evidence>
<dbReference type="RefSeq" id="XP_068349013.1">
    <property type="nucleotide sequence ID" value="XM_068495358.1"/>
</dbReference>
<dbReference type="VEuPathDB" id="TrichDB:TRFO_10286"/>
<dbReference type="Proteomes" id="UP000179807">
    <property type="component" value="Unassembled WGS sequence"/>
</dbReference>
<evidence type="ECO:0000256" key="1">
    <source>
        <dbReference type="SAM" id="Coils"/>
    </source>
</evidence>
<accession>A0A1J4JF51</accession>
<proteinExistence type="predicted"/>
<keyword evidence="3" id="KW-1185">Reference proteome</keyword>
<name>A0A1J4JF51_9EUKA</name>
<sequence>MDEQAEIASLEMQNTKLKEEHEKSLNKLQQLDKRQKVLQGLLDSLQISKMKLTKQLDIIVLENTQMKSDNKIKYFESLENIRHQISLLQEPLNNEKLQYDLIQKRRKITEGKWGDMKSELSCNTNQTRYAVSLTKAKISEVQNRITVLKDFLSKTNPAYSNFENISTNIIDYNNICTKRDEYKKELAEACRDLQKKKEILQFKSQKNNFV</sequence>
<reference evidence="2" key="1">
    <citation type="submission" date="2016-10" db="EMBL/GenBank/DDBJ databases">
        <authorList>
            <person name="Benchimol M."/>
            <person name="Almeida L.G."/>
            <person name="Vasconcelos A.T."/>
            <person name="Perreira-Neves A."/>
            <person name="Rosa I.A."/>
            <person name="Tasca T."/>
            <person name="Bogo M.R."/>
            <person name="de Souza W."/>
        </authorList>
    </citation>
    <scope>NUCLEOTIDE SEQUENCE [LARGE SCALE GENOMIC DNA]</scope>
    <source>
        <strain evidence="2">K</strain>
    </source>
</reference>
<protein>
    <submittedName>
        <fullName evidence="2">Uncharacterized protein</fullName>
    </submittedName>
</protein>
<keyword evidence="1" id="KW-0175">Coiled coil</keyword>
<feature type="coiled-coil region" evidence="1">
    <location>
        <begin position="7"/>
        <end position="34"/>
    </location>
</feature>
<dbReference type="EMBL" id="MLAK01001215">
    <property type="protein sequence ID" value="OHS95876.1"/>
    <property type="molecule type" value="Genomic_DNA"/>
</dbReference>
<dbReference type="GeneID" id="94830062"/>
<organism evidence="2 3">
    <name type="scientific">Tritrichomonas foetus</name>
    <dbReference type="NCBI Taxonomy" id="1144522"/>
    <lineage>
        <taxon>Eukaryota</taxon>
        <taxon>Metamonada</taxon>
        <taxon>Parabasalia</taxon>
        <taxon>Tritrichomonadida</taxon>
        <taxon>Tritrichomonadidae</taxon>
        <taxon>Tritrichomonas</taxon>
    </lineage>
</organism>
<comment type="caution">
    <text evidence="2">The sequence shown here is derived from an EMBL/GenBank/DDBJ whole genome shotgun (WGS) entry which is preliminary data.</text>
</comment>
<gene>
    <name evidence="2" type="ORF">TRFO_10286</name>
</gene>
<evidence type="ECO:0000313" key="2">
    <source>
        <dbReference type="EMBL" id="OHS95876.1"/>
    </source>
</evidence>